<sequence>MINKTLLALGAMVLAVAPVSGQAADTANAPKLVFTFAETVLLAKDIPVGQTERGHRNIIPITGGHFEGPDIRGTIMPGGWDWQLQLANGCTQVKADYFLKTDDGVVINILNTGTLCPPKDGEDISVFTHPVFEAPEGKYEALSNNTYIGTLAPAKGPNGEPAVKISIYQVVPDN</sequence>
<dbReference type="Gene3D" id="2.40.160.20">
    <property type="match status" value="1"/>
</dbReference>
<evidence type="ECO:0000313" key="3">
    <source>
        <dbReference type="Proteomes" id="UP000460561"/>
    </source>
</evidence>
<evidence type="ECO:0000313" key="2">
    <source>
        <dbReference type="EMBL" id="MXP26713.1"/>
    </source>
</evidence>
<evidence type="ECO:0000256" key="1">
    <source>
        <dbReference type="SAM" id="SignalP"/>
    </source>
</evidence>
<reference evidence="2 3" key="1">
    <citation type="submission" date="2019-12" db="EMBL/GenBank/DDBJ databases">
        <title>Genomic-based taxomic classification of the family Erythrobacteraceae.</title>
        <authorList>
            <person name="Xu L."/>
        </authorList>
    </citation>
    <scope>NUCLEOTIDE SEQUENCE [LARGE SCALE GENOMIC DNA]</scope>
    <source>
        <strain evidence="2 3">DSM 18604</strain>
    </source>
</reference>
<dbReference type="Proteomes" id="UP000460561">
    <property type="component" value="Unassembled WGS sequence"/>
</dbReference>
<gene>
    <name evidence="2" type="ORF">GRI39_11770</name>
</gene>
<proteinExistence type="predicted"/>
<dbReference type="OrthoDB" id="5294829at2"/>
<feature type="signal peptide" evidence="1">
    <location>
        <begin position="1"/>
        <end position="23"/>
    </location>
</feature>
<organism evidence="2 3">
    <name type="scientific">Altericroceibacterium indicum</name>
    <dbReference type="NCBI Taxonomy" id="374177"/>
    <lineage>
        <taxon>Bacteria</taxon>
        <taxon>Pseudomonadati</taxon>
        <taxon>Pseudomonadota</taxon>
        <taxon>Alphaproteobacteria</taxon>
        <taxon>Sphingomonadales</taxon>
        <taxon>Erythrobacteraceae</taxon>
        <taxon>Altericroceibacterium</taxon>
    </lineage>
</organism>
<dbReference type="PANTHER" id="PTHR37315">
    <property type="entry name" value="UPF0311 PROTEIN BLR7842"/>
    <property type="match status" value="1"/>
</dbReference>
<protein>
    <submittedName>
        <fullName evidence="2">DUF3237 family protein</fullName>
    </submittedName>
</protein>
<dbReference type="Pfam" id="PF11578">
    <property type="entry name" value="DUF3237"/>
    <property type="match status" value="1"/>
</dbReference>
<keyword evidence="1" id="KW-0732">Signal</keyword>
<accession>A0A845ABU1</accession>
<comment type="caution">
    <text evidence="2">The sequence shown here is derived from an EMBL/GenBank/DDBJ whole genome shotgun (WGS) entry which is preliminary data.</text>
</comment>
<name>A0A845ABU1_9SPHN</name>
<feature type="chain" id="PRO_5033024696" evidence="1">
    <location>
        <begin position="24"/>
        <end position="174"/>
    </location>
</feature>
<dbReference type="InterPro" id="IPR020915">
    <property type="entry name" value="UPF0311"/>
</dbReference>
<dbReference type="EMBL" id="WTYQ01000004">
    <property type="protein sequence ID" value="MXP26713.1"/>
    <property type="molecule type" value="Genomic_DNA"/>
</dbReference>
<dbReference type="AlphaFoldDB" id="A0A845ABU1"/>
<keyword evidence="3" id="KW-1185">Reference proteome</keyword>
<dbReference type="PANTHER" id="PTHR37315:SF1">
    <property type="entry name" value="UPF0311 PROTEIN BLR7842"/>
    <property type="match status" value="1"/>
</dbReference>
<dbReference type="RefSeq" id="WP_160739914.1">
    <property type="nucleotide sequence ID" value="NZ_WTYQ01000004.1"/>
</dbReference>